<dbReference type="SUPFAM" id="SSF51004">
    <property type="entry name" value="C-terminal (heme d1) domain of cytochrome cd1-nitrite reductase"/>
    <property type="match status" value="1"/>
</dbReference>
<dbReference type="RefSeq" id="WP_341405235.1">
    <property type="nucleotide sequence ID" value="NZ_JBBUKT010000005.1"/>
</dbReference>
<feature type="chain" id="PRO_5046238076" description="Calx-beta domain-containing protein" evidence="1">
    <location>
        <begin position="29"/>
        <end position="1411"/>
    </location>
</feature>
<evidence type="ECO:0000313" key="3">
    <source>
        <dbReference type="Proteomes" id="UP001371305"/>
    </source>
</evidence>
<evidence type="ECO:0008006" key="4">
    <source>
        <dbReference type="Google" id="ProtNLM"/>
    </source>
</evidence>
<proteinExistence type="predicted"/>
<organism evidence="2 3">
    <name type="scientific">Luteolibacter soli</name>
    <dbReference type="NCBI Taxonomy" id="3135280"/>
    <lineage>
        <taxon>Bacteria</taxon>
        <taxon>Pseudomonadati</taxon>
        <taxon>Verrucomicrobiota</taxon>
        <taxon>Verrucomicrobiia</taxon>
        <taxon>Verrucomicrobiales</taxon>
        <taxon>Verrucomicrobiaceae</taxon>
        <taxon>Luteolibacter</taxon>
    </lineage>
</organism>
<dbReference type="SUPFAM" id="SSF141072">
    <property type="entry name" value="CalX-like"/>
    <property type="match status" value="2"/>
</dbReference>
<protein>
    <recommendedName>
        <fullName evidence="4">Calx-beta domain-containing protein</fullName>
    </recommendedName>
</protein>
<name>A0ABU9AX96_9BACT</name>
<reference evidence="2 3" key="1">
    <citation type="submission" date="2024-04" db="EMBL/GenBank/DDBJ databases">
        <title>Luteolibacter sp. isolated from soil.</title>
        <authorList>
            <person name="An J."/>
        </authorList>
    </citation>
    <scope>NUCLEOTIDE SEQUENCE [LARGE SCALE GENOMIC DNA]</scope>
    <source>
        <strain evidence="2 3">Y139</strain>
    </source>
</reference>
<keyword evidence="1" id="KW-0732">Signal</keyword>
<dbReference type="Proteomes" id="UP001371305">
    <property type="component" value="Unassembled WGS sequence"/>
</dbReference>
<evidence type="ECO:0000256" key="1">
    <source>
        <dbReference type="SAM" id="SignalP"/>
    </source>
</evidence>
<keyword evidence="3" id="KW-1185">Reference proteome</keyword>
<comment type="caution">
    <text evidence="2">The sequence shown here is derived from an EMBL/GenBank/DDBJ whole genome shotgun (WGS) entry which is preliminary data.</text>
</comment>
<dbReference type="InterPro" id="IPR038081">
    <property type="entry name" value="CalX-like_sf"/>
</dbReference>
<feature type="signal peptide" evidence="1">
    <location>
        <begin position="1"/>
        <end position="28"/>
    </location>
</feature>
<gene>
    <name evidence="2" type="ORF">WKV53_13895</name>
</gene>
<evidence type="ECO:0000313" key="2">
    <source>
        <dbReference type="EMBL" id="MEK7951604.1"/>
    </source>
</evidence>
<accession>A0ABU9AX96</accession>
<dbReference type="SUPFAM" id="SSF50969">
    <property type="entry name" value="YVTN repeat-like/Quinoprotein amine dehydrogenase"/>
    <property type="match status" value="1"/>
</dbReference>
<dbReference type="InterPro" id="IPR011048">
    <property type="entry name" value="Haem_d1_sf"/>
</dbReference>
<dbReference type="EMBL" id="JBBUKT010000005">
    <property type="protein sequence ID" value="MEK7951604.1"/>
    <property type="molecule type" value="Genomic_DNA"/>
</dbReference>
<dbReference type="Gene3D" id="2.60.40.2030">
    <property type="match status" value="1"/>
</dbReference>
<dbReference type="InterPro" id="IPR011044">
    <property type="entry name" value="Quino_amine_DH_bsu"/>
</dbReference>
<sequence length="1411" mass="150506">MPILRPFRLTLALLTLAFTLLIAPSATAFETFRAATPFTGSASTQKPVVIGPYWAAYVENTGDAVIPDRIRVVNTANGGSLFTFPRPGPRTVLPGSPIWLRTISGTFAAKMVTDGTYIAVLSPVLLERFNGSAFVDPKSIWSIHVWNASNGQFIGAVDIDVFTITEAFCLGITNGRLHCAISTTRSIRQWDIATLAPLPGITIPDGTPPLYGTVEYGTIAIAGNDLVYNAENTDLYHVNLTTGSTTHLIKPPGFPSRSFQSLAVGGGHLLAPYGHTNNSQPCLMLHYDLATMQVVAQTPIPNNKATYPFFGADGTSWRAVSVGYSGEPSELRSGSSITVAGSDAFVLPPAPAPVPSPVSGGFNPTCPRPFALANGFLWFAGGGDFDGTIAYRIAASTQPVATLTGRCLPARESDGKLQALFTLSRPLDHDTVFHVTNPEGIGSASRFDSNLLSTDITIPANQTQATAQITLYQDNVIEEDETVVFEITSQPAEILVPEKQIHGIITGSSLHRLPPVAAWQDTVAPARARPAHITIAGDRLIQTNSPTDAPAGNVPRVLTRPLEGGQWTPSTTLASIPLEWMWVYSNNAGRTLLTSRSSVRVYDPVTDTVPFQRVEASDFNPEVYLGDTHFLFDDRHSILEYPFTPPISGTSPFADGLSDLTGPAVYAQGVILAHFHDAPSKGIRRISDTAGTDDGPLIAGMDIVPGPIAANGNLYAFARDNRVWFSRLDQFPTLGLKPLRPANGPLKYITDLRIVGTRIFVSNGAASEPALIHIFETPSGLEVGTLFAESDEALAAYLPEGATAPAQPGNGYLTLYDLSTADTNIAATIRWQDLRQDDRVAARFIQDTSLPGIVDPAPVHENFGSLDFHLTEAAPFPITVTIRPVPAHHNEAADWTGTEGGPIVIPAGTTTFLHPVRPVDDQLPEGDIAAPFEITLSGNGITRTIRTAVQLIDDDLLPLSEVTHTLQDFGRDFAPVASGWAHLSPPLEENLLAWTGSAAFTHGSLFGFEGSSTFGIAIASTGNWLAVTQGAFGPAKKPKPSQIQIYQPATNGKTPVRILKGMKDVNHFGDTLFARDNTLWVGAPGSNTLLPKPKLTAGQVLQYDLATGKKTRTYKAPKTHALGFGSAITANNTSVSISSPVSGGAVFQHDRAKGKLVRTLVSPTADEDEIFGTTLASTDTGLLIASSQYPDHQIIHAFSATGSLPLWTLSAPAGHRFNTFTLITADILATAGDSLTFYRLPFDDSAPELIVEIPLPADEAFHIRKLQAANGQLALLRDYDGNAEDDVILITLSSIEQLDIILPATAAPLAEAPSQIITPPASPVLTLTQSSTGTWQLHLPSATEAAATATTLEFSTDLTTWQTLATPEANGTWQLSATPESSSITSALPLNATSLQVSPTLPRLFFRLRTP</sequence>